<evidence type="ECO:0000256" key="4">
    <source>
        <dbReference type="ARBA" id="ARBA00023098"/>
    </source>
</evidence>
<keyword evidence="6" id="KW-0472">Membrane</keyword>
<name>A0A7L5DRU9_9BACT</name>
<dbReference type="AlphaFoldDB" id="A0A7L5DRU9"/>
<dbReference type="KEGG" id="srho:HH216_09680"/>
<dbReference type="EMBL" id="CP051677">
    <property type="protein sequence ID" value="QJD78667.1"/>
    <property type="molecule type" value="Genomic_DNA"/>
</dbReference>
<reference evidence="8 9" key="1">
    <citation type="submission" date="2020-04" db="EMBL/GenBank/DDBJ databases">
        <title>Genome sequencing of novel species.</title>
        <authorList>
            <person name="Heo J."/>
            <person name="Kim S.-J."/>
            <person name="Kim J.-S."/>
            <person name="Hong S.-B."/>
            <person name="Kwon S.-W."/>
        </authorList>
    </citation>
    <scope>NUCLEOTIDE SEQUENCE [LARGE SCALE GENOMIC DNA]</scope>
    <source>
        <strain evidence="8 9">CJU-R4</strain>
    </source>
</reference>
<keyword evidence="4" id="KW-0443">Lipid metabolism</keyword>
<evidence type="ECO:0000313" key="8">
    <source>
        <dbReference type="EMBL" id="QJD78667.1"/>
    </source>
</evidence>
<dbReference type="GO" id="GO:0003841">
    <property type="term" value="F:1-acylglycerol-3-phosphate O-acyltransferase activity"/>
    <property type="evidence" value="ECO:0007669"/>
    <property type="project" value="TreeGrafter"/>
</dbReference>
<accession>A0A7L5DRU9</accession>
<feature type="domain" description="Phospholipid/glycerol acyltransferase" evidence="7">
    <location>
        <begin position="117"/>
        <end position="236"/>
    </location>
</feature>
<gene>
    <name evidence="8" type="ORF">HH216_09680</name>
</gene>
<proteinExistence type="predicted"/>
<feature type="transmembrane region" description="Helical" evidence="6">
    <location>
        <begin position="48"/>
        <end position="68"/>
    </location>
</feature>
<keyword evidence="2" id="KW-0444">Lipid biosynthesis</keyword>
<dbReference type="Pfam" id="PF01553">
    <property type="entry name" value="Acyltransferase"/>
    <property type="match status" value="1"/>
</dbReference>
<dbReference type="Proteomes" id="UP000501128">
    <property type="component" value="Chromosome"/>
</dbReference>
<dbReference type="GO" id="GO:0006654">
    <property type="term" value="P:phosphatidic acid biosynthetic process"/>
    <property type="evidence" value="ECO:0007669"/>
    <property type="project" value="TreeGrafter"/>
</dbReference>
<evidence type="ECO:0000256" key="5">
    <source>
        <dbReference type="ARBA" id="ARBA00023315"/>
    </source>
</evidence>
<evidence type="ECO:0000256" key="1">
    <source>
        <dbReference type="ARBA" id="ARBA00005189"/>
    </source>
</evidence>
<keyword evidence="9" id="KW-1185">Reference proteome</keyword>
<sequence length="291" mass="32055">MVSKLRLFQPVPGIRYHLNNNANPATVTFAQKIIVCRVVSVFKKLLDYLLSVVYAIYFGLLLLVYHVLQAAAFHGFGRPAHKKVVDYMNASITFGWLLTGTTVRFRQTTPLPTDRPIIFVANHQSMFDIPPIIWFLRAHTPTFVSKIELAHGTPAVSYNLRKSGAALIDRKDSKQAITEISRLGKLIQEQNLSAVIFPEGTRSPSGQMRPFVTGGVSVLLKRAPKALVVPIAIRGTGAFTPKGLFPLTSFSRLSWVALPPIEPTGQSVEEIVRQAESAIASELSHSLAEAK</sequence>
<dbReference type="PANTHER" id="PTHR10434:SF64">
    <property type="entry name" value="1-ACYL-SN-GLYCEROL-3-PHOSPHATE ACYLTRANSFERASE-RELATED"/>
    <property type="match status" value="1"/>
</dbReference>
<evidence type="ECO:0000313" key="9">
    <source>
        <dbReference type="Proteomes" id="UP000501128"/>
    </source>
</evidence>
<dbReference type="SUPFAM" id="SSF69593">
    <property type="entry name" value="Glycerol-3-phosphate (1)-acyltransferase"/>
    <property type="match status" value="1"/>
</dbReference>
<keyword evidence="5 8" id="KW-0012">Acyltransferase</keyword>
<dbReference type="CDD" id="cd07989">
    <property type="entry name" value="LPLAT_AGPAT-like"/>
    <property type="match status" value="1"/>
</dbReference>
<organism evidence="8 9">
    <name type="scientific">Spirosoma rhododendri</name>
    <dbReference type="NCBI Taxonomy" id="2728024"/>
    <lineage>
        <taxon>Bacteria</taxon>
        <taxon>Pseudomonadati</taxon>
        <taxon>Bacteroidota</taxon>
        <taxon>Cytophagia</taxon>
        <taxon>Cytophagales</taxon>
        <taxon>Cytophagaceae</taxon>
        <taxon>Spirosoma</taxon>
    </lineage>
</organism>
<keyword evidence="3 8" id="KW-0808">Transferase</keyword>
<keyword evidence="6" id="KW-1133">Transmembrane helix</keyword>
<dbReference type="InterPro" id="IPR002123">
    <property type="entry name" value="Plipid/glycerol_acylTrfase"/>
</dbReference>
<evidence type="ECO:0000256" key="3">
    <source>
        <dbReference type="ARBA" id="ARBA00022679"/>
    </source>
</evidence>
<dbReference type="PANTHER" id="PTHR10434">
    <property type="entry name" value="1-ACYL-SN-GLYCEROL-3-PHOSPHATE ACYLTRANSFERASE"/>
    <property type="match status" value="1"/>
</dbReference>
<keyword evidence="6" id="KW-0812">Transmembrane</keyword>
<comment type="pathway">
    <text evidence="1">Lipid metabolism.</text>
</comment>
<evidence type="ECO:0000256" key="2">
    <source>
        <dbReference type="ARBA" id="ARBA00022516"/>
    </source>
</evidence>
<dbReference type="SMART" id="SM00563">
    <property type="entry name" value="PlsC"/>
    <property type="match status" value="1"/>
</dbReference>
<protein>
    <submittedName>
        <fullName evidence="8">1-acyl-sn-glycerol-3-phosphate acyltransferase</fullName>
    </submittedName>
</protein>
<evidence type="ECO:0000256" key="6">
    <source>
        <dbReference type="SAM" id="Phobius"/>
    </source>
</evidence>
<evidence type="ECO:0000259" key="7">
    <source>
        <dbReference type="SMART" id="SM00563"/>
    </source>
</evidence>